<accession>A0ABY5QWT6</accession>
<sequence>MTSGVAHEPQDENAPPPDFAVASKYSLDVGSARLPSNICGMDIERPPCWLIVTFPSQKSRQSKKPCCFHALCLSGDSGCSAADKIWSGLQQ</sequence>
<keyword evidence="2" id="KW-1185">Reference proteome</keyword>
<gene>
    <name evidence="1" type="ORF">IHQ72_33820</name>
</gene>
<dbReference type="RefSeq" id="WP_258120202.1">
    <property type="nucleotide sequence ID" value="NZ_CP062229.1"/>
</dbReference>
<reference evidence="1" key="1">
    <citation type="submission" date="2020-09" db="EMBL/GenBank/DDBJ databases">
        <title>Rhizobia associated with sainfoin plants.</title>
        <authorList>
            <person name="Asharfi S."/>
            <person name="Kuzmanovic N."/>
            <person name="Bunk B."/>
            <person name="Sproeer C."/>
            <person name="Becker M."/>
            <person name="Thuenen T."/>
        </authorList>
    </citation>
    <scope>NUCLEOTIDE SEQUENCE</scope>
    <source>
        <strain evidence="1">OM4</strain>
    </source>
</reference>
<proteinExistence type="predicted"/>
<dbReference type="Proteomes" id="UP001058098">
    <property type="component" value="Chromosome"/>
</dbReference>
<evidence type="ECO:0000313" key="2">
    <source>
        <dbReference type="Proteomes" id="UP001058098"/>
    </source>
</evidence>
<protein>
    <submittedName>
        <fullName evidence="1">Uncharacterized protein</fullName>
    </submittedName>
</protein>
<dbReference type="EMBL" id="CP062229">
    <property type="protein sequence ID" value="UVC15394.1"/>
    <property type="molecule type" value="Genomic_DNA"/>
</dbReference>
<organism evidence="1 2">
    <name type="scientific">Mesorhizobium onobrychidis</name>
    <dbReference type="NCBI Taxonomy" id="2775404"/>
    <lineage>
        <taxon>Bacteria</taxon>
        <taxon>Pseudomonadati</taxon>
        <taxon>Pseudomonadota</taxon>
        <taxon>Alphaproteobacteria</taxon>
        <taxon>Hyphomicrobiales</taxon>
        <taxon>Phyllobacteriaceae</taxon>
        <taxon>Mesorhizobium</taxon>
    </lineage>
</organism>
<evidence type="ECO:0000313" key="1">
    <source>
        <dbReference type="EMBL" id="UVC15394.1"/>
    </source>
</evidence>
<name>A0ABY5QWT6_9HYPH</name>